<gene>
    <name evidence="1" type="ORF">PS9374_03034</name>
</gene>
<keyword evidence="2" id="KW-1185">Reference proteome</keyword>
<dbReference type="EMBL" id="BDCX01000006">
    <property type="protein sequence ID" value="GAT67381.1"/>
    <property type="molecule type" value="Genomic_DNA"/>
</dbReference>
<protein>
    <submittedName>
        <fullName evidence="1">Uncharacterized protein</fullName>
    </submittedName>
</protein>
<evidence type="ECO:0000313" key="2">
    <source>
        <dbReference type="Proteomes" id="UP000077701"/>
    </source>
</evidence>
<proteinExistence type="predicted"/>
<dbReference type="Proteomes" id="UP000077701">
    <property type="component" value="Unassembled WGS sequence"/>
</dbReference>
<name>A0A171CXJ2_9ACTN</name>
<organism evidence="1 2">
    <name type="scientific">Planomonospora sphaerica</name>
    <dbReference type="NCBI Taxonomy" id="161355"/>
    <lineage>
        <taxon>Bacteria</taxon>
        <taxon>Bacillati</taxon>
        <taxon>Actinomycetota</taxon>
        <taxon>Actinomycetes</taxon>
        <taxon>Streptosporangiales</taxon>
        <taxon>Streptosporangiaceae</taxon>
        <taxon>Planomonospora</taxon>
    </lineage>
</organism>
<accession>A0A171CXJ2</accession>
<comment type="caution">
    <text evidence="1">The sequence shown here is derived from an EMBL/GenBank/DDBJ whole genome shotgun (WGS) entry which is preliminary data.</text>
</comment>
<evidence type="ECO:0000313" key="1">
    <source>
        <dbReference type="EMBL" id="GAT67381.1"/>
    </source>
</evidence>
<reference evidence="1 2" key="1">
    <citation type="journal article" date="2016" name="Genome Announc.">
        <title>Draft Genome Sequence of Planomonospora sphaerica JCM9374, a Rare Actinomycete.</title>
        <authorList>
            <person name="Dohra H."/>
            <person name="Suzuki T."/>
            <person name="Inoue Y."/>
            <person name="Kodani S."/>
        </authorList>
    </citation>
    <scope>NUCLEOTIDE SEQUENCE [LARGE SCALE GENOMIC DNA]</scope>
    <source>
        <strain evidence="1 2">JCM 9374</strain>
    </source>
</reference>
<sequence>MSRRARDAMPLILPPALGAFTAGHGDSPLTLARTAACSASTESAVAEPTWGGFIGCAHAPPGPSPAGRKARMIGLAASAKGGRNSHQPRMQIRRIGVCR</sequence>
<reference evidence="2" key="2">
    <citation type="submission" date="2016-04" db="EMBL/GenBank/DDBJ databases">
        <title>Planomonospora sphaerica JCM9374 whole genome shotgun sequence.</title>
        <authorList>
            <person name="Suzuki T."/>
            <person name="Dohra H."/>
            <person name="Kodani S."/>
        </authorList>
    </citation>
    <scope>NUCLEOTIDE SEQUENCE [LARGE SCALE GENOMIC DNA]</scope>
    <source>
        <strain evidence="2">JCM 9374</strain>
    </source>
</reference>
<dbReference type="STRING" id="161355.PS9374_03034"/>
<dbReference type="AlphaFoldDB" id="A0A171CXJ2"/>